<sequence>MIFYFSGTGNSQAVANEIGSYQNERLVSIAQAMKLEQLTYSLESEEKVIFVFPIYAWSPPQLVVDFIKKLSFNGSVPSYLSVVVTCGENIGETERVIQRLFEQKSWALQSFYTLVMPNNYLILGTVDSKEERREKLHLVKEKILHLNKSIAHLKVERQLIKGSLPKLLTTVGGRLFHSFGRSVKPFFANDHCISCKVCEKICPTGCITVEGKPMWEGECTQCLACLHYCPKSAIQYGHHMGNKSRYTHPDILWYQLNQTQEVE</sequence>
<dbReference type="PROSITE" id="PS00198">
    <property type="entry name" value="4FE4S_FER_1"/>
    <property type="match status" value="2"/>
</dbReference>
<evidence type="ECO:0000313" key="5">
    <source>
        <dbReference type="EMBL" id="UUF06192.1"/>
    </source>
</evidence>
<dbReference type="GO" id="GO:0046872">
    <property type="term" value="F:metal ion binding"/>
    <property type="evidence" value="ECO:0007669"/>
    <property type="project" value="UniProtKB-KW"/>
</dbReference>
<accession>A0A9Q9CP58</accession>
<reference evidence="6 7" key="1">
    <citation type="submission" date="2021-03" db="EMBL/GenBank/DDBJ databases">
        <title>Comparative Genomics and Metabolomics in the genus Turicibacter.</title>
        <authorList>
            <person name="Maki J."/>
            <person name="Looft T."/>
        </authorList>
    </citation>
    <scope>NUCLEOTIDE SEQUENCE</scope>
    <source>
        <strain evidence="6">ISU324</strain>
        <strain evidence="5 7">MMM721</strain>
    </source>
</reference>
<gene>
    <name evidence="5" type="ORF">J0J69_00965</name>
    <name evidence="6" type="ORF">J0J70_07255</name>
</gene>
<dbReference type="InterPro" id="IPR029039">
    <property type="entry name" value="Flavoprotein-like_sf"/>
</dbReference>
<dbReference type="InterPro" id="IPR026816">
    <property type="entry name" value="Flavodoxin_dom"/>
</dbReference>
<dbReference type="Proteomes" id="UP001058072">
    <property type="component" value="Chromosome"/>
</dbReference>
<dbReference type="PANTHER" id="PTHR43122">
    <property type="entry name" value="FERREDOXIN SUBUNIT OF PYRUVATE:FLAVODOXIN OXIDOREDUCTASE-RELATED"/>
    <property type="match status" value="1"/>
</dbReference>
<dbReference type="PROSITE" id="PS51379">
    <property type="entry name" value="4FE4S_FER_2"/>
    <property type="match status" value="2"/>
</dbReference>
<keyword evidence="2" id="KW-0408">Iron</keyword>
<evidence type="ECO:0000313" key="8">
    <source>
        <dbReference type="Proteomes" id="UP001058072"/>
    </source>
</evidence>
<keyword evidence="1" id="KW-0479">Metal-binding</keyword>
<dbReference type="NCBIfam" id="NF038196">
    <property type="entry name" value="ferrodoxin_EFR1"/>
    <property type="match status" value="1"/>
</dbReference>
<protein>
    <submittedName>
        <fullName evidence="6">EFR1 family ferrodoxin</fullName>
    </submittedName>
</protein>
<dbReference type="InterPro" id="IPR017900">
    <property type="entry name" value="4Fe4S_Fe_S_CS"/>
</dbReference>
<dbReference type="GO" id="GO:0051536">
    <property type="term" value="F:iron-sulfur cluster binding"/>
    <property type="evidence" value="ECO:0007669"/>
    <property type="project" value="UniProtKB-KW"/>
</dbReference>
<evidence type="ECO:0000259" key="4">
    <source>
        <dbReference type="PROSITE" id="PS51379"/>
    </source>
</evidence>
<evidence type="ECO:0000256" key="2">
    <source>
        <dbReference type="ARBA" id="ARBA00023004"/>
    </source>
</evidence>
<dbReference type="SUPFAM" id="SSF52218">
    <property type="entry name" value="Flavoproteins"/>
    <property type="match status" value="1"/>
</dbReference>
<dbReference type="Pfam" id="PF12800">
    <property type="entry name" value="Fer4_4"/>
    <property type="match status" value="1"/>
</dbReference>
<keyword evidence="3" id="KW-0411">Iron-sulfur</keyword>
<dbReference type="InterPro" id="IPR017896">
    <property type="entry name" value="4Fe4S_Fe-S-bd"/>
</dbReference>
<evidence type="ECO:0000256" key="3">
    <source>
        <dbReference type="ARBA" id="ARBA00023014"/>
    </source>
</evidence>
<dbReference type="Gene3D" id="3.40.50.360">
    <property type="match status" value="1"/>
</dbReference>
<keyword evidence="7" id="KW-1185">Reference proteome</keyword>
<dbReference type="Pfam" id="PF12724">
    <property type="entry name" value="Flavodoxin_5"/>
    <property type="match status" value="1"/>
</dbReference>
<organism evidence="6 8">
    <name type="scientific">Turicibacter bilis</name>
    <dbReference type="NCBI Taxonomy" id="2735723"/>
    <lineage>
        <taxon>Bacteria</taxon>
        <taxon>Bacillati</taxon>
        <taxon>Bacillota</taxon>
        <taxon>Erysipelotrichia</taxon>
        <taxon>Erysipelotrichales</taxon>
        <taxon>Turicibacteraceae</taxon>
        <taxon>Turicibacter</taxon>
    </lineage>
</organism>
<name>A0A9Q9CP58_9FIRM</name>
<evidence type="ECO:0000313" key="6">
    <source>
        <dbReference type="EMBL" id="UUF07432.1"/>
    </source>
</evidence>
<proteinExistence type="predicted"/>
<evidence type="ECO:0000256" key="1">
    <source>
        <dbReference type="ARBA" id="ARBA00022723"/>
    </source>
</evidence>
<dbReference type="AlphaFoldDB" id="A0A9Q9CP58"/>
<dbReference type="InterPro" id="IPR047964">
    <property type="entry name" value="EFR1-like"/>
</dbReference>
<dbReference type="PANTHER" id="PTHR43122:SF1">
    <property type="entry name" value="IRON-SULFUR-BINDING PROTEIN"/>
    <property type="match status" value="1"/>
</dbReference>
<dbReference type="Proteomes" id="UP001058016">
    <property type="component" value="Chromosome"/>
</dbReference>
<feature type="domain" description="4Fe-4S ferredoxin-type" evidence="4">
    <location>
        <begin position="183"/>
        <end position="212"/>
    </location>
</feature>
<dbReference type="RefSeq" id="WP_055275325.1">
    <property type="nucleotide sequence ID" value="NZ_CP071249.1"/>
</dbReference>
<dbReference type="EMBL" id="CP071249">
    <property type="protein sequence ID" value="UUF06192.1"/>
    <property type="molecule type" value="Genomic_DNA"/>
</dbReference>
<dbReference type="Pfam" id="PF00037">
    <property type="entry name" value="Fer4"/>
    <property type="match status" value="1"/>
</dbReference>
<dbReference type="SUPFAM" id="SSF54862">
    <property type="entry name" value="4Fe-4S ferredoxins"/>
    <property type="match status" value="1"/>
</dbReference>
<feature type="domain" description="4Fe-4S ferredoxin-type" evidence="4">
    <location>
        <begin position="216"/>
        <end position="239"/>
    </location>
</feature>
<dbReference type="Gene3D" id="3.30.70.20">
    <property type="match status" value="1"/>
</dbReference>
<dbReference type="EMBL" id="CP071250">
    <property type="protein sequence ID" value="UUF07432.1"/>
    <property type="molecule type" value="Genomic_DNA"/>
</dbReference>
<evidence type="ECO:0000313" key="7">
    <source>
        <dbReference type="Proteomes" id="UP001058016"/>
    </source>
</evidence>